<feature type="domain" description="Lipopolysaccharide assembly protein A" evidence="6">
    <location>
        <begin position="26"/>
        <end position="67"/>
    </location>
</feature>
<keyword evidence="2 5" id="KW-0812">Transmembrane</keyword>
<dbReference type="Proteomes" id="UP000729733">
    <property type="component" value="Unassembled WGS sequence"/>
</dbReference>
<evidence type="ECO:0000256" key="3">
    <source>
        <dbReference type="ARBA" id="ARBA00022989"/>
    </source>
</evidence>
<keyword evidence="3 5" id="KW-1133">Transmembrane helix</keyword>
<proteinExistence type="predicted"/>
<accession>A0A964FGH2</accession>
<dbReference type="RefSeq" id="WP_229641082.1">
    <property type="nucleotide sequence ID" value="NZ_JADWDC010000033.1"/>
</dbReference>
<evidence type="ECO:0000256" key="1">
    <source>
        <dbReference type="ARBA" id="ARBA00022475"/>
    </source>
</evidence>
<feature type="transmembrane region" description="Helical" evidence="5">
    <location>
        <begin position="7"/>
        <end position="25"/>
    </location>
</feature>
<evidence type="ECO:0000313" key="8">
    <source>
        <dbReference type="Proteomes" id="UP000729733"/>
    </source>
</evidence>
<gene>
    <name evidence="7" type="ORF">I4641_13610</name>
</gene>
<evidence type="ECO:0000256" key="2">
    <source>
        <dbReference type="ARBA" id="ARBA00022692"/>
    </source>
</evidence>
<evidence type="ECO:0000259" key="6">
    <source>
        <dbReference type="Pfam" id="PF06305"/>
    </source>
</evidence>
<protein>
    <submittedName>
        <fullName evidence="7">LapA family protein</fullName>
    </submittedName>
</protein>
<reference evidence="7" key="1">
    <citation type="journal article" date="2021" name="Antonie Van Leeuwenhoek">
        <title>Draft genome and description of Waterburya agarophytonicola gen. nov. sp. nov. (Pleurocapsales, Cyanobacteria): a seaweed symbiont.</title>
        <authorList>
            <person name="Bonthond G."/>
            <person name="Shalygin S."/>
            <person name="Bayer T."/>
            <person name="Weinberger F."/>
        </authorList>
    </citation>
    <scope>NUCLEOTIDE SEQUENCE</scope>
    <source>
        <strain evidence="7">KI4</strain>
    </source>
</reference>
<sequence>MKAFAGLFNSLIVGSWIFAIAIFSIQNIQNVSVKFLMFESITIPVGILLALCSAIGMILGWLLPLLFARKKASSRNY</sequence>
<keyword evidence="1" id="KW-1003">Cell membrane</keyword>
<dbReference type="EMBL" id="JADWDC010000033">
    <property type="protein sequence ID" value="MCC0178016.1"/>
    <property type="molecule type" value="Genomic_DNA"/>
</dbReference>
<evidence type="ECO:0000256" key="5">
    <source>
        <dbReference type="SAM" id="Phobius"/>
    </source>
</evidence>
<name>A0A964FGH2_9CYAN</name>
<organism evidence="7 8">
    <name type="scientific">Waterburya agarophytonicola KI4</name>
    <dbReference type="NCBI Taxonomy" id="2874699"/>
    <lineage>
        <taxon>Bacteria</taxon>
        <taxon>Bacillati</taxon>
        <taxon>Cyanobacteriota</taxon>
        <taxon>Cyanophyceae</taxon>
        <taxon>Pleurocapsales</taxon>
        <taxon>Hyellaceae</taxon>
        <taxon>Waterburya</taxon>
        <taxon>Waterburya agarophytonicola</taxon>
    </lineage>
</organism>
<dbReference type="AlphaFoldDB" id="A0A964FGH2"/>
<comment type="caution">
    <text evidence="7">The sequence shown here is derived from an EMBL/GenBank/DDBJ whole genome shotgun (WGS) entry which is preliminary data.</text>
</comment>
<dbReference type="GO" id="GO:0005886">
    <property type="term" value="C:plasma membrane"/>
    <property type="evidence" value="ECO:0007669"/>
    <property type="project" value="InterPro"/>
</dbReference>
<dbReference type="Pfam" id="PF06305">
    <property type="entry name" value="LapA_dom"/>
    <property type="match status" value="1"/>
</dbReference>
<evidence type="ECO:0000313" key="7">
    <source>
        <dbReference type="EMBL" id="MCC0178016.1"/>
    </source>
</evidence>
<feature type="transmembrane region" description="Helical" evidence="5">
    <location>
        <begin position="45"/>
        <end position="67"/>
    </location>
</feature>
<evidence type="ECO:0000256" key="4">
    <source>
        <dbReference type="ARBA" id="ARBA00023136"/>
    </source>
</evidence>
<keyword evidence="8" id="KW-1185">Reference proteome</keyword>
<keyword evidence="4 5" id="KW-0472">Membrane</keyword>
<dbReference type="InterPro" id="IPR010445">
    <property type="entry name" value="LapA_dom"/>
</dbReference>